<keyword evidence="5" id="KW-0472">Membrane</keyword>
<evidence type="ECO:0000256" key="5">
    <source>
        <dbReference type="ARBA" id="ARBA00023136"/>
    </source>
</evidence>
<dbReference type="InterPro" id="IPR001107">
    <property type="entry name" value="Band_7"/>
</dbReference>
<dbReference type="SUPFAM" id="SSF117892">
    <property type="entry name" value="Band 7/SPFH domain"/>
    <property type="match status" value="1"/>
</dbReference>
<dbReference type="AlphaFoldDB" id="A0A382C6F4"/>
<protein>
    <recommendedName>
        <fullName evidence="6">Band 7 domain-containing protein</fullName>
    </recommendedName>
</protein>
<dbReference type="PANTHER" id="PTHR42911">
    <property type="entry name" value="MODULATOR OF FTSH PROTEASE HFLC"/>
    <property type="match status" value="1"/>
</dbReference>
<dbReference type="PRINTS" id="PR00721">
    <property type="entry name" value="STOMATIN"/>
</dbReference>
<dbReference type="PANTHER" id="PTHR42911:SF1">
    <property type="entry name" value="MODULATOR OF FTSH PROTEASE HFLC"/>
    <property type="match status" value="1"/>
</dbReference>
<comment type="subcellular location">
    <subcellularLocation>
        <location evidence="1">Membrane</location>
    </subcellularLocation>
</comment>
<keyword evidence="4" id="KW-1133">Transmembrane helix</keyword>
<evidence type="ECO:0000256" key="2">
    <source>
        <dbReference type="ARBA" id="ARBA00007862"/>
    </source>
</evidence>
<accession>A0A382C6F4</accession>
<organism evidence="7">
    <name type="scientific">marine metagenome</name>
    <dbReference type="NCBI Taxonomy" id="408172"/>
    <lineage>
        <taxon>unclassified sequences</taxon>
        <taxon>metagenomes</taxon>
        <taxon>ecological metagenomes</taxon>
    </lineage>
</organism>
<dbReference type="EMBL" id="UINC01032950">
    <property type="protein sequence ID" value="SVB21449.1"/>
    <property type="molecule type" value="Genomic_DNA"/>
</dbReference>
<dbReference type="Pfam" id="PF01145">
    <property type="entry name" value="Band_7"/>
    <property type="match status" value="1"/>
</dbReference>
<evidence type="ECO:0000256" key="4">
    <source>
        <dbReference type="ARBA" id="ARBA00022989"/>
    </source>
</evidence>
<proteinExistence type="inferred from homology"/>
<evidence type="ECO:0000256" key="1">
    <source>
        <dbReference type="ARBA" id="ARBA00004370"/>
    </source>
</evidence>
<sequence length="207" mass="24102">VFTKDKKEMKVDTYSKWRVSSPLKFYETVRTTAGAHARLDDIIYSQTREVLGQHTLVEIVSGNRKEIREDITLRSRQNAENFGIEILDVRIKRADLPEANSQAVFGRMNAERKRQAKLYRSEGEEESLKIRSDADRERVEILAESKKINEETRGEADAVATKIYADSYQKDSDFFKFLRSHDVYRDSLQEGTTLLMDAESEFFKYLK</sequence>
<evidence type="ECO:0000313" key="7">
    <source>
        <dbReference type="EMBL" id="SVB21449.1"/>
    </source>
</evidence>
<dbReference type="InterPro" id="IPR036013">
    <property type="entry name" value="Band_7/SPFH_dom_sf"/>
</dbReference>
<gene>
    <name evidence="7" type="ORF">METZ01_LOCUS174303</name>
</gene>
<evidence type="ECO:0000256" key="3">
    <source>
        <dbReference type="ARBA" id="ARBA00022692"/>
    </source>
</evidence>
<comment type="similarity">
    <text evidence="2">Belongs to the band 7/mec-2 family. HflC subfamily.</text>
</comment>
<keyword evidence="3" id="KW-0812">Transmembrane</keyword>
<reference evidence="7" key="1">
    <citation type="submission" date="2018-05" db="EMBL/GenBank/DDBJ databases">
        <authorList>
            <person name="Lanie J.A."/>
            <person name="Ng W.-L."/>
            <person name="Kazmierczak K.M."/>
            <person name="Andrzejewski T.M."/>
            <person name="Davidsen T.M."/>
            <person name="Wayne K.J."/>
            <person name="Tettelin H."/>
            <person name="Glass J.I."/>
            <person name="Rusch D."/>
            <person name="Podicherti R."/>
            <person name="Tsui H.-C.T."/>
            <person name="Winkler M.E."/>
        </authorList>
    </citation>
    <scope>NUCLEOTIDE SEQUENCE</scope>
</reference>
<dbReference type="Gene3D" id="3.30.479.30">
    <property type="entry name" value="Band 7 domain"/>
    <property type="match status" value="1"/>
</dbReference>
<name>A0A382C6F4_9ZZZZ</name>
<dbReference type="CDD" id="cd03405">
    <property type="entry name" value="SPFH_HflC"/>
    <property type="match status" value="1"/>
</dbReference>
<feature type="non-terminal residue" evidence="7">
    <location>
        <position position="1"/>
    </location>
</feature>
<dbReference type="NCBIfam" id="TIGR01932">
    <property type="entry name" value="hflC"/>
    <property type="match status" value="1"/>
</dbReference>
<evidence type="ECO:0000259" key="6">
    <source>
        <dbReference type="Pfam" id="PF01145"/>
    </source>
</evidence>
<dbReference type="InterPro" id="IPR001972">
    <property type="entry name" value="Stomatin_HflK_fam"/>
</dbReference>
<dbReference type="GO" id="GO:0016020">
    <property type="term" value="C:membrane"/>
    <property type="evidence" value="ECO:0007669"/>
    <property type="project" value="UniProtKB-SubCell"/>
</dbReference>
<dbReference type="InterPro" id="IPR010200">
    <property type="entry name" value="HflC"/>
</dbReference>
<feature type="domain" description="Band 7" evidence="6">
    <location>
        <begin position="1"/>
        <end position="124"/>
    </location>
</feature>